<name>A0A212L3X3_9BACT</name>
<dbReference type="EMBL" id="FMJC01000002">
    <property type="protein sequence ID" value="SCM72216.1"/>
    <property type="molecule type" value="Genomic_DNA"/>
</dbReference>
<protein>
    <recommendedName>
        <fullName evidence="2">Cytosolic protein</fullName>
    </recommendedName>
</protein>
<reference evidence="1" key="1">
    <citation type="submission" date="2016-08" db="EMBL/GenBank/DDBJ databases">
        <authorList>
            <person name="Seilhamer J.J."/>
        </authorList>
    </citation>
    <scope>NUCLEOTIDE SEQUENCE</scope>
    <source>
        <strain evidence="1">86-1</strain>
    </source>
</reference>
<evidence type="ECO:0000313" key="1">
    <source>
        <dbReference type="EMBL" id="SCM72216.1"/>
    </source>
</evidence>
<proteinExistence type="predicted"/>
<organism evidence="1">
    <name type="scientific">uncultured Desulfovibrio sp</name>
    <dbReference type="NCBI Taxonomy" id="167968"/>
    <lineage>
        <taxon>Bacteria</taxon>
        <taxon>Pseudomonadati</taxon>
        <taxon>Thermodesulfobacteriota</taxon>
        <taxon>Desulfovibrionia</taxon>
        <taxon>Desulfovibrionales</taxon>
        <taxon>Desulfovibrionaceae</taxon>
        <taxon>Desulfovibrio</taxon>
        <taxon>environmental samples</taxon>
    </lineage>
</organism>
<sequence>MNNISPFCSCKKMDCPLHPTKHDKGCAPCISKNLKLREIPNCFFDLLPGSESRSGDFFEDFAKQVFSSRPNKG</sequence>
<dbReference type="Pfam" id="PF20095">
    <property type="entry name" value="DUF6485"/>
    <property type="match status" value="1"/>
</dbReference>
<accession>A0A212L3X3</accession>
<gene>
    <name evidence="1" type="ORF">KL86DES1_20467</name>
</gene>
<evidence type="ECO:0008006" key="2">
    <source>
        <dbReference type="Google" id="ProtNLM"/>
    </source>
</evidence>
<dbReference type="RefSeq" id="WP_179980102.1">
    <property type="nucleotide sequence ID" value="NZ_LT608333.1"/>
</dbReference>
<dbReference type="AlphaFoldDB" id="A0A212L3X3"/>